<dbReference type="EMBL" id="MNBE01000500">
    <property type="protein sequence ID" value="OKP09552.1"/>
    <property type="molecule type" value="Genomic_DNA"/>
</dbReference>
<evidence type="ECO:0000313" key="2">
    <source>
        <dbReference type="EMBL" id="OKP11364.1"/>
    </source>
</evidence>
<proteinExistence type="predicted"/>
<gene>
    <name evidence="2" type="ORF">PENSUB_3122</name>
    <name evidence="1" type="ORF">PENSUB_5097</name>
</gene>
<comment type="caution">
    <text evidence="2">The sequence shown here is derived from an EMBL/GenBank/DDBJ whole genome shotgun (WGS) entry which is preliminary data.</text>
</comment>
<sequence>MYIIRDDSQLAIFFRETENATCQEDIGICGQWWKVRPSLTIFEVRGDWEGMIGSRGTIVDSSLETVVKKNWPAV</sequence>
<evidence type="ECO:0000313" key="1">
    <source>
        <dbReference type="EMBL" id="OKP09552.1"/>
    </source>
</evidence>
<dbReference type="EMBL" id="MNBE01000282">
    <property type="protein sequence ID" value="OKP11364.1"/>
    <property type="molecule type" value="Genomic_DNA"/>
</dbReference>
<dbReference type="Proteomes" id="UP000186955">
    <property type="component" value="Unassembled WGS sequence"/>
</dbReference>
<protein>
    <submittedName>
        <fullName evidence="2">Uncharacterized protein</fullName>
    </submittedName>
</protein>
<accession>A0A1Q5UFW8</accession>
<keyword evidence="3" id="KW-1185">Reference proteome</keyword>
<evidence type="ECO:0000313" key="3">
    <source>
        <dbReference type="Proteomes" id="UP000186955"/>
    </source>
</evidence>
<dbReference type="AlphaFoldDB" id="A0A1Q5UFW8"/>
<name>A0A1Q5UFW8_9EURO</name>
<organism evidence="2 3">
    <name type="scientific">Penicillium subrubescens</name>
    <dbReference type="NCBI Taxonomy" id="1316194"/>
    <lineage>
        <taxon>Eukaryota</taxon>
        <taxon>Fungi</taxon>
        <taxon>Dikarya</taxon>
        <taxon>Ascomycota</taxon>
        <taxon>Pezizomycotina</taxon>
        <taxon>Eurotiomycetes</taxon>
        <taxon>Eurotiomycetidae</taxon>
        <taxon>Eurotiales</taxon>
        <taxon>Aspergillaceae</taxon>
        <taxon>Penicillium</taxon>
    </lineage>
</organism>
<reference evidence="2 3" key="1">
    <citation type="submission" date="2016-10" db="EMBL/GenBank/DDBJ databases">
        <title>Genome sequence of the ascomycete fungus Penicillium subrubescens.</title>
        <authorList>
            <person name="De Vries R.P."/>
            <person name="Peng M."/>
            <person name="Dilokpimol A."/>
            <person name="Hilden K."/>
            <person name="Makela M.R."/>
            <person name="Grigoriev I."/>
            <person name="Riley R."/>
            <person name="Granchi Z."/>
        </authorList>
    </citation>
    <scope>NUCLEOTIDE SEQUENCE [LARGE SCALE GENOMIC DNA]</scope>
    <source>
        <strain evidence="2 3">CBS 132785</strain>
    </source>
</reference>